<evidence type="ECO:0000313" key="7">
    <source>
        <dbReference type="EMBL" id="VDM09981.1"/>
    </source>
</evidence>
<dbReference type="GO" id="GO:0016787">
    <property type="term" value="F:hydrolase activity"/>
    <property type="evidence" value="ECO:0007669"/>
    <property type="project" value="UniProtKB-KW"/>
</dbReference>
<keyword evidence="2" id="KW-0378">Hydrolase</keyword>
<keyword evidence="3" id="KW-0347">Helicase</keyword>
<dbReference type="Proteomes" id="UP000270924">
    <property type="component" value="Unassembled WGS sequence"/>
</dbReference>
<dbReference type="PROSITE" id="PS51194">
    <property type="entry name" value="HELICASE_CTER"/>
    <property type="match status" value="1"/>
</dbReference>
<accession>A0A3P7DJJ3</accession>
<dbReference type="FunFam" id="3.40.50.300:FF:004714">
    <property type="entry name" value="DEAD/DEAH box helicase"/>
    <property type="match status" value="1"/>
</dbReference>
<evidence type="ECO:0000259" key="5">
    <source>
        <dbReference type="PROSITE" id="PS51192"/>
    </source>
</evidence>
<dbReference type="AlphaFoldDB" id="A0A3P7DJJ3"/>
<dbReference type="CDD" id="cd17979">
    <property type="entry name" value="DEXHc_DHX34"/>
    <property type="match status" value="1"/>
</dbReference>
<organism evidence="7 8">
    <name type="scientific">Wuchereria bancrofti</name>
    <dbReference type="NCBI Taxonomy" id="6293"/>
    <lineage>
        <taxon>Eukaryota</taxon>
        <taxon>Metazoa</taxon>
        <taxon>Ecdysozoa</taxon>
        <taxon>Nematoda</taxon>
        <taxon>Chromadorea</taxon>
        <taxon>Rhabditida</taxon>
        <taxon>Spirurina</taxon>
        <taxon>Spiruromorpha</taxon>
        <taxon>Filarioidea</taxon>
        <taxon>Onchocercidae</taxon>
        <taxon>Wuchereria</taxon>
    </lineage>
</organism>
<dbReference type="FunFam" id="3.40.50.300:FF:000725">
    <property type="entry name" value="probable ATP-dependent RNA helicase DHX34"/>
    <property type="match status" value="1"/>
</dbReference>
<keyword evidence="4" id="KW-0067">ATP-binding</keyword>
<evidence type="ECO:0000259" key="6">
    <source>
        <dbReference type="PROSITE" id="PS51194"/>
    </source>
</evidence>
<dbReference type="OMA" id="FERSRTQ"/>
<evidence type="ECO:0000313" key="8">
    <source>
        <dbReference type="Proteomes" id="UP000270924"/>
    </source>
</evidence>
<dbReference type="InterPro" id="IPR056382">
    <property type="entry name" value="DHX34_Znf-C2H2"/>
</dbReference>
<sequence>MCKSLTKCTYEMDSDLELHYGRLRRFFFGDEPWKIAGKDSDIEKLFQKFFFKLRTKLQRRKENEKQNEKNAIPSASSVLDIPDSSKFLRHHTTRLAVNIRKKDVLELREVPERVLSDYTFALSSFIAYENRLKFNQLRRLRVSQKNLPVSERRDEILETLQNVKVLLIAGDTGCGKSTQIPQYLLDAGYDRIACTQPRRIAAMALARRVAYETLNEYGSKIAYQIRFEKTRTLRTRLLFVTEGLLLRQLQTDPELNQYNVIILDEIHERNLSGDFLLGLLRNLVRKRDDLKLILMSATINLQLFQNYFKDTPVIKIAGRLYPIELRYMPIKEHNQYESGKKKAKIDPGPYINILQMIDAKVDSNERGDVLIFLNGVSEISTVAEALKIYAETSKKWIILTLHSTLSTEEQDKVFDIAPLGIRKCILSTNIAETSVTIEQIRFVIDSGKVNLVKFDSKTGMHSLREYWTSQASADQRKGRAGRTGPGICYRLYSQQHFDKMEPFTVSEINRVSLESLAMQIVSMDLGISPLEFPFIERPNMGELEEAVESLWRQGILEAGNTKALTPLGKIIANIPVEIPVAKVLIYGCIFEQVEPSLTIAASLATSSPFTNRSFREPDVLDRRKNIMSDDGDPFALINAYRKNAWKSFEFIVELFSEFVEVQAERDDIRRWGREKGIDVQRMQLRRQFKELLEHSGILEAENDMDSRERRINAGDRKRLNELKKDARCEVKKRKVLKPEAHFDTLMDSEANKYNLTAIIFGNLSLMDNVQALEFYMENRESGIRNILKSHRLNDATFSILKFIVTAGVHPQYAILDQYNSYKVGNELFAHTRRKPFAALHPNSCLALLPESLDYDRSDKGLSNYHQLISFASFIETTKPYICNSLRVPALALLLLSKSVICSEDDYSIICDDFISYKFPRAMEFFSVVEQASATRRQLARALKKSLEGDLSNNHALVKSVVSFLRSEVEYILTRRACPDDTKELGFILPSGEKLCEDDDEEILTSIGFYEAQSDSKLEDELSINKTAEKKPSIEYFCDVCQKTLSFSTTFDILRHKRSH</sequence>
<dbReference type="InterPro" id="IPR007502">
    <property type="entry name" value="Helicase-assoc_dom"/>
</dbReference>
<dbReference type="Pfam" id="PF00271">
    <property type="entry name" value="Helicase_C"/>
    <property type="match status" value="1"/>
</dbReference>
<evidence type="ECO:0000256" key="3">
    <source>
        <dbReference type="ARBA" id="ARBA00022806"/>
    </source>
</evidence>
<dbReference type="InterPro" id="IPR011545">
    <property type="entry name" value="DEAD/DEAH_box_helicase_dom"/>
</dbReference>
<name>A0A3P7DJJ3_WUCBA</name>
<dbReference type="CDD" id="cd18791">
    <property type="entry name" value="SF2_C_RHA"/>
    <property type="match status" value="1"/>
</dbReference>
<proteinExistence type="predicted"/>
<protein>
    <submittedName>
        <fullName evidence="7">Uncharacterized protein</fullName>
    </submittedName>
</protein>
<keyword evidence="8" id="KW-1185">Reference proteome</keyword>
<gene>
    <name evidence="7" type="ORF">WBA_LOCUS3367</name>
</gene>
<dbReference type="InterPro" id="IPR011709">
    <property type="entry name" value="DEAD-box_helicase_OB_fold"/>
</dbReference>
<evidence type="ECO:0000256" key="4">
    <source>
        <dbReference type="ARBA" id="ARBA00022840"/>
    </source>
</evidence>
<dbReference type="InterPro" id="IPR027417">
    <property type="entry name" value="P-loop_NTPase"/>
</dbReference>
<dbReference type="InterPro" id="IPR014001">
    <property type="entry name" value="Helicase_ATP-bd"/>
</dbReference>
<dbReference type="GO" id="GO:0005524">
    <property type="term" value="F:ATP binding"/>
    <property type="evidence" value="ECO:0007669"/>
    <property type="project" value="UniProtKB-KW"/>
</dbReference>
<dbReference type="PROSITE" id="PS51192">
    <property type="entry name" value="HELICASE_ATP_BIND_1"/>
    <property type="match status" value="1"/>
</dbReference>
<feature type="domain" description="Helicase ATP-binding" evidence="5">
    <location>
        <begin position="157"/>
        <end position="317"/>
    </location>
</feature>
<dbReference type="PANTHER" id="PTHR18934">
    <property type="entry name" value="ATP-DEPENDENT RNA HELICASE"/>
    <property type="match status" value="1"/>
</dbReference>
<reference evidence="7 8" key="1">
    <citation type="submission" date="2018-11" db="EMBL/GenBank/DDBJ databases">
        <authorList>
            <consortium name="Pathogen Informatics"/>
        </authorList>
    </citation>
    <scope>NUCLEOTIDE SEQUENCE [LARGE SCALE GENOMIC DNA]</scope>
</reference>
<dbReference type="SMART" id="SM00487">
    <property type="entry name" value="DEXDc"/>
    <property type="match status" value="1"/>
</dbReference>
<dbReference type="InParanoid" id="A0A3P7DJJ3"/>
<dbReference type="PANTHER" id="PTHR18934:SF221">
    <property type="entry name" value="ATP-DEPENDENT RNA HELICASE DHX34-RELATED"/>
    <property type="match status" value="1"/>
</dbReference>
<dbReference type="FunCoup" id="A0A3P7DJJ3">
    <property type="interactions" value="1058"/>
</dbReference>
<dbReference type="SMART" id="SM00490">
    <property type="entry name" value="HELICc"/>
    <property type="match status" value="1"/>
</dbReference>
<dbReference type="OrthoDB" id="3363059at2759"/>
<dbReference type="SMART" id="SM00847">
    <property type="entry name" value="HA2"/>
    <property type="match status" value="1"/>
</dbReference>
<dbReference type="InterPro" id="IPR001650">
    <property type="entry name" value="Helicase_C-like"/>
</dbReference>
<dbReference type="Pfam" id="PF07717">
    <property type="entry name" value="OB_NTP_bind"/>
    <property type="match status" value="1"/>
</dbReference>
<dbReference type="Gene3D" id="3.40.50.300">
    <property type="entry name" value="P-loop containing nucleotide triphosphate hydrolases"/>
    <property type="match status" value="2"/>
</dbReference>
<keyword evidence="1" id="KW-0547">Nucleotide-binding</keyword>
<dbReference type="Pfam" id="PF24485">
    <property type="entry name" value="zf-C2H2_DHX34"/>
    <property type="match status" value="1"/>
</dbReference>
<dbReference type="GO" id="GO:0004386">
    <property type="term" value="F:helicase activity"/>
    <property type="evidence" value="ECO:0007669"/>
    <property type="project" value="UniProtKB-KW"/>
</dbReference>
<dbReference type="EMBL" id="UYWW01001124">
    <property type="protein sequence ID" value="VDM09981.1"/>
    <property type="molecule type" value="Genomic_DNA"/>
</dbReference>
<dbReference type="Pfam" id="PF00270">
    <property type="entry name" value="DEAD"/>
    <property type="match status" value="1"/>
</dbReference>
<evidence type="ECO:0000256" key="1">
    <source>
        <dbReference type="ARBA" id="ARBA00022741"/>
    </source>
</evidence>
<feature type="domain" description="Helicase C-terminal" evidence="6">
    <location>
        <begin position="352"/>
        <end position="524"/>
    </location>
</feature>
<evidence type="ECO:0000256" key="2">
    <source>
        <dbReference type="ARBA" id="ARBA00022801"/>
    </source>
</evidence>
<dbReference type="SUPFAM" id="SSF52540">
    <property type="entry name" value="P-loop containing nucleoside triphosphate hydrolases"/>
    <property type="match status" value="1"/>
</dbReference>
<dbReference type="GO" id="GO:0003723">
    <property type="term" value="F:RNA binding"/>
    <property type="evidence" value="ECO:0007669"/>
    <property type="project" value="TreeGrafter"/>
</dbReference>
<dbReference type="Gene3D" id="1.20.120.1080">
    <property type="match status" value="1"/>
</dbReference>